<keyword evidence="2" id="KW-1185">Reference proteome</keyword>
<name>A0A1A9V8E0_GLOAU</name>
<dbReference type="Proteomes" id="UP000078200">
    <property type="component" value="Unassembled WGS sequence"/>
</dbReference>
<protein>
    <submittedName>
        <fullName evidence="1">Uncharacterized protein</fullName>
    </submittedName>
</protein>
<proteinExistence type="predicted"/>
<dbReference type="AlphaFoldDB" id="A0A1A9V8E0"/>
<sequence length="101" mass="11932">MVTKHFETVTNVDRSTRSSKELINNACQASSQGKCDFQTALWIIVNEVKLIKNFSTKKRIYYTFAFNTFDYQVKHTITTAMNNKKQQLQQQQQQQQQQHQQ</sequence>
<accession>A0A1A9V8E0</accession>
<reference evidence="1" key="1">
    <citation type="submission" date="2020-05" db="UniProtKB">
        <authorList>
            <consortium name="EnsemblMetazoa"/>
        </authorList>
    </citation>
    <scope>IDENTIFICATION</scope>
    <source>
        <strain evidence="1">TTRI</strain>
    </source>
</reference>
<evidence type="ECO:0000313" key="2">
    <source>
        <dbReference type="Proteomes" id="UP000078200"/>
    </source>
</evidence>
<organism evidence="1 2">
    <name type="scientific">Glossina austeni</name>
    <name type="common">Savannah tsetse fly</name>
    <dbReference type="NCBI Taxonomy" id="7395"/>
    <lineage>
        <taxon>Eukaryota</taxon>
        <taxon>Metazoa</taxon>
        <taxon>Ecdysozoa</taxon>
        <taxon>Arthropoda</taxon>
        <taxon>Hexapoda</taxon>
        <taxon>Insecta</taxon>
        <taxon>Pterygota</taxon>
        <taxon>Neoptera</taxon>
        <taxon>Endopterygota</taxon>
        <taxon>Diptera</taxon>
        <taxon>Brachycera</taxon>
        <taxon>Muscomorpha</taxon>
        <taxon>Hippoboscoidea</taxon>
        <taxon>Glossinidae</taxon>
        <taxon>Glossina</taxon>
    </lineage>
</organism>
<evidence type="ECO:0000313" key="1">
    <source>
        <dbReference type="EnsemblMetazoa" id="GAUT029111-PA"/>
    </source>
</evidence>
<dbReference type="EnsemblMetazoa" id="GAUT029111-RA">
    <property type="protein sequence ID" value="GAUT029111-PA"/>
    <property type="gene ID" value="GAUT029111"/>
</dbReference>
<dbReference type="VEuPathDB" id="VectorBase:GAUT029111"/>